<dbReference type="Pfam" id="PF01158">
    <property type="entry name" value="Ribosomal_L36e"/>
    <property type="match status" value="1"/>
</dbReference>
<evidence type="ECO:0000313" key="9">
    <source>
        <dbReference type="Proteomes" id="UP000011518"/>
    </source>
</evidence>
<comment type="similarity">
    <text evidence="1">Belongs to the eukaryotic ribosomal protein eL36 family.</text>
</comment>
<evidence type="ECO:0000256" key="5">
    <source>
        <dbReference type="ARBA" id="ARBA00034092"/>
    </source>
</evidence>
<keyword evidence="3 8" id="KW-0689">Ribosomal protein</keyword>
<dbReference type="GO" id="GO:0003735">
    <property type="term" value="F:structural constituent of ribosome"/>
    <property type="evidence" value="ECO:0007669"/>
    <property type="project" value="InterPro"/>
</dbReference>
<dbReference type="GO" id="GO:1990904">
    <property type="term" value="C:ribonucleoprotein complex"/>
    <property type="evidence" value="ECO:0007669"/>
    <property type="project" value="UniProtKB-KW"/>
</dbReference>
<protein>
    <recommendedName>
        <fullName evidence="6">Large ribosomal subunit protein eL36</fullName>
    </recommendedName>
    <alternativeName>
        <fullName evidence="7">60S ribosomal protein L36</fullName>
    </alternativeName>
</protein>
<dbReference type="PANTHER" id="PTHR10114">
    <property type="entry name" value="60S RIBOSOMAL PROTEIN L36"/>
    <property type="match status" value="1"/>
</dbReference>
<organism evidence="8 9">
    <name type="scientific">Tupaia chinensis</name>
    <name type="common">Chinese tree shrew</name>
    <name type="synonym">Tupaia belangeri chinensis</name>
    <dbReference type="NCBI Taxonomy" id="246437"/>
    <lineage>
        <taxon>Eukaryota</taxon>
        <taxon>Metazoa</taxon>
        <taxon>Chordata</taxon>
        <taxon>Craniata</taxon>
        <taxon>Vertebrata</taxon>
        <taxon>Euteleostomi</taxon>
        <taxon>Mammalia</taxon>
        <taxon>Eutheria</taxon>
        <taxon>Euarchontoglires</taxon>
        <taxon>Scandentia</taxon>
        <taxon>Tupaiidae</taxon>
        <taxon>Tupaia</taxon>
    </lineage>
</organism>
<dbReference type="AlphaFoldDB" id="L9KYJ4"/>
<dbReference type="GO" id="GO:0006412">
    <property type="term" value="P:translation"/>
    <property type="evidence" value="ECO:0007669"/>
    <property type="project" value="InterPro"/>
</dbReference>
<dbReference type="Proteomes" id="UP000011518">
    <property type="component" value="Unassembled WGS sequence"/>
</dbReference>
<dbReference type="GO" id="GO:0005840">
    <property type="term" value="C:ribosome"/>
    <property type="evidence" value="ECO:0007669"/>
    <property type="project" value="UniProtKB-KW"/>
</dbReference>
<proteinExistence type="inferred from homology"/>
<evidence type="ECO:0000256" key="2">
    <source>
        <dbReference type="ARBA" id="ARBA00011133"/>
    </source>
</evidence>
<dbReference type="InterPro" id="IPR038097">
    <property type="entry name" value="Ribosomal_eL36_sf"/>
</dbReference>
<reference evidence="9" key="2">
    <citation type="journal article" date="2013" name="Nat. Commun.">
        <title>Genome of the Chinese tree shrew.</title>
        <authorList>
            <person name="Fan Y."/>
            <person name="Huang Z.Y."/>
            <person name="Cao C.C."/>
            <person name="Chen C.S."/>
            <person name="Chen Y.X."/>
            <person name="Fan D.D."/>
            <person name="He J."/>
            <person name="Hou H.L."/>
            <person name="Hu L."/>
            <person name="Hu X.T."/>
            <person name="Jiang X.T."/>
            <person name="Lai R."/>
            <person name="Lang Y.S."/>
            <person name="Liang B."/>
            <person name="Liao S.G."/>
            <person name="Mu D."/>
            <person name="Ma Y.Y."/>
            <person name="Niu Y.Y."/>
            <person name="Sun X.Q."/>
            <person name="Xia J.Q."/>
            <person name="Xiao J."/>
            <person name="Xiong Z.Q."/>
            <person name="Xu L."/>
            <person name="Yang L."/>
            <person name="Zhang Y."/>
            <person name="Zhao W."/>
            <person name="Zhao X.D."/>
            <person name="Zheng Y.T."/>
            <person name="Zhou J.M."/>
            <person name="Zhu Y.B."/>
            <person name="Zhang G.J."/>
            <person name="Wang J."/>
            <person name="Yao Y.G."/>
        </authorList>
    </citation>
    <scope>NUCLEOTIDE SEQUENCE [LARGE SCALE GENOMIC DNA]</scope>
</reference>
<dbReference type="FunFam" id="1.10.10.1760:FF:000001">
    <property type="entry name" value="60S ribosomal protein L36"/>
    <property type="match status" value="1"/>
</dbReference>
<name>L9KYJ4_TUPCH</name>
<comment type="function">
    <text evidence="5">Component of the large ribosomal subunit. The ribosome is a large ribonucleoprotein complex responsible for the synthesis of proteins in the cell.</text>
</comment>
<evidence type="ECO:0000313" key="8">
    <source>
        <dbReference type="EMBL" id="ELW67544.1"/>
    </source>
</evidence>
<evidence type="ECO:0000256" key="1">
    <source>
        <dbReference type="ARBA" id="ARBA00006509"/>
    </source>
</evidence>
<dbReference type="STRING" id="246437.L9KYJ4"/>
<reference evidence="9" key="1">
    <citation type="submission" date="2012-07" db="EMBL/GenBank/DDBJ databases">
        <title>Genome of the Chinese tree shrew, a rising model animal genetically related to primates.</title>
        <authorList>
            <person name="Zhang G."/>
            <person name="Fan Y."/>
            <person name="Yao Y."/>
            <person name="Huang Z."/>
        </authorList>
    </citation>
    <scope>NUCLEOTIDE SEQUENCE [LARGE SCALE GENOMIC DNA]</scope>
</reference>
<keyword evidence="4" id="KW-0687">Ribonucleoprotein</keyword>
<dbReference type="InParanoid" id="L9KYJ4"/>
<gene>
    <name evidence="8" type="ORF">TREES_T100020395</name>
</gene>
<dbReference type="OrthoDB" id="9616667at2759"/>
<evidence type="ECO:0000256" key="3">
    <source>
        <dbReference type="ARBA" id="ARBA00022980"/>
    </source>
</evidence>
<dbReference type="InterPro" id="IPR000509">
    <property type="entry name" value="Ribosomal_eL36"/>
</dbReference>
<keyword evidence="9" id="KW-1185">Reference proteome</keyword>
<evidence type="ECO:0000256" key="7">
    <source>
        <dbReference type="ARBA" id="ARBA00035331"/>
    </source>
</evidence>
<sequence length="105" mass="11951">MALCSPMDMSLNDGHTVTKNVSKLRQGCSSRRLTKHAKFIHNMIWEVCGFVLNKRHTLELLKISKDKCVLKFIKKRVGTHTDAKRKLEEPSNILAAFQKASAKKD</sequence>
<evidence type="ECO:0000256" key="6">
    <source>
        <dbReference type="ARBA" id="ARBA00035226"/>
    </source>
</evidence>
<accession>L9KYJ4</accession>
<comment type="subunit">
    <text evidence="2">Component of the large ribosomal subunit.</text>
</comment>
<dbReference type="eggNOG" id="KOG3452">
    <property type="taxonomic scope" value="Eukaryota"/>
</dbReference>
<dbReference type="Gene3D" id="1.10.10.1760">
    <property type="entry name" value="60S ribosomal protein L36"/>
    <property type="match status" value="1"/>
</dbReference>
<dbReference type="KEGG" id="tup:102492670"/>
<evidence type="ECO:0000256" key="4">
    <source>
        <dbReference type="ARBA" id="ARBA00023274"/>
    </source>
</evidence>
<dbReference type="EMBL" id="KB320607">
    <property type="protein sequence ID" value="ELW67544.1"/>
    <property type="molecule type" value="Genomic_DNA"/>
</dbReference>